<protein>
    <submittedName>
        <fullName evidence="3">Uncharacterized protein</fullName>
    </submittedName>
</protein>
<dbReference type="EMBL" id="ML210223">
    <property type="protein sequence ID" value="TFK23228.1"/>
    <property type="molecule type" value="Genomic_DNA"/>
</dbReference>
<evidence type="ECO:0000313" key="3">
    <source>
        <dbReference type="EMBL" id="TFK23228.1"/>
    </source>
</evidence>
<keyword evidence="2" id="KW-1133">Transmembrane helix</keyword>
<evidence type="ECO:0000256" key="1">
    <source>
        <dbReference type="SAM" id="MobiDB-lite"/>
    </source>
</evidence>
<organism evidence="3 4">
    <name type="scientific">Coprinopsis marcescibilis</name>
    <name type="common">Agaric fungus</name>
    <name type="synonym">Psathyrella marcescibilis</name>
    <dbReference type="NCBI Taxonomy" id="230819"/>
    <lineage>
        <taxon>Eukaryota</taxon>
        <taxon>Fungi</taxon>
        <taxon>Dikarya</taxon>
        <taxon>Basidiomycota</taxon>
        <taxon>Agaricomycotina</taxon>
        <taxon>Agaricomycetes</taxon>
        <taxon>Agaricomycetidae</taxon>
        <taxon>Agaricales</taxon>
        <taxon>Agaricineae</taxon>
        <taxon>Psathyrellaceae</taxon>
        <taxon>Coprinopsis</taxon>
    </lineage>
</organism>
<accession>A0A5C3L4T9</accession>
<feature type="region of interest" description="Disordered" evidence="1">
    <location>
        <begin position="69"/>
        <end position="97"/>
    </location>
</feature>
<dbReference type="STRING" id="230819.A0A5C3L4T9"/>
<feature type="compositionally biased region" description="Basic and acidic residues" evidence="1">
    <location>
        <begin position="73"/>
        <end position="82"/>
    </location>
</feature>
<feature type="transmembrane region" description="Helical" evidence="2">
    <location>
        <begin position="168"/>
        <end position="188"/>
    </location>
</feature>
<sequence length="645" mass="70613">MITSQKQTVRQLNATADVLLDGLSDLDGDTRDVLDDSSSIGSTVDLESDVESESEEQFITVGPATLVTQFGQPRDKKPDRSECNAPPTTPIHSNNSKIPGITPQFPCHFTPASTSSVLRFLPKTLVPRDPFQSKPNLAPHPKRRTGRKSNLAETNTSGEKAPRPPTSALIWIQIAASAILVILGGQIPYSVYVACQARQYWWYMVLSHPSLRVIYREIRLNWNAASISLASSKWQYYQVLEKSIIPLVGPATVLGLSGIIYCDLRPGSHRSVLALTALIFALVAWTDFGGKAMIWSALTVLVQKIRIESNREIGLGITNYNIPVDSHHCQCGDQSACKCNPCMCGPDPGKAQAASESVASASLESASVNLSIFKVLSKDVMRVELCGLTGLLSEVMSTSDTDTHLSLDSNHNPLTFSMRNQATSRKERTMPWPNKIARQFQIIPEQASEQELHGPFNKLLNHLFPPDSEYTVVPRSSFAITAKNREPNPDTGKPPELGFMLFEVQYENLPVLIVLLTAPIVVDSPLAREMADAQMRSQLVSSSGEYSAADVTSSPELCPLGTLRGISAFGTKLCYFSCDTNASKPEIYPSVILRELANGLEDLAPRDRWSSDLLDREGAAQLREVVENIKAECDAESRDSAAEIN</sequence>
<evidence type="ECO:0000256" key="2">
    <source>
        <dbReference type="SAM" id="Phobius"/>
    </source>
</evidence>
<dbReference type="Proteomes" id="UP000307440">
    <property type="component" value="Unassembled WGS sequence"/>
</dbReference>
<proteinExistence type="predicted"/>
<gene>
    <name evidence="3" type="ORF">FA15DRAFT_695227</name>
</gene>
<reference evidence="3 4" key="1">
    <citation type="journal article" date="2019" name="Nat. Ecol. Evol.">
        <title>Megaphylogeny resolves global patterns of mushroom evolution.</title>
        <authorList>
            <person name="Varga T."/>
            <person name="Krizsan K."/>
            <person name="Foldi C."/>
            <person name="Dima B."/>
            <person name="Sanchez-Garcia M."/>
            <person name="Sanchez-Ramirez S."/>
            <person name="Szollosi G.J."/>
            <person name="Szarkandi J.G."/>
            <person name="Papp V."/>
            <person name="Albert L."/>
            <person name="Andreopoulos W."/>
            <person name="Angelini C."/>
            <person name="Antonin V."/>
            <person name="Barry K.W."/>
            <person name="Bougher N.L."/>
            <person name="Buchanan P."/>
            <person name="Buyck B."/>
            <person name="Bense V."/>
            <person name="Catcheside P."/>
            <person name="Chovatia M."/>
            <person name="Cooper J."/>
            <person name="Damon W."/>
            <person name="Desjardin D."/>
            <person name="Finy P."/>
            <person name="Geml J."/>
            <person name="Haridas S."/>
            <person name="Hughes K."/>
            <person name="Justo A."/>
            <person name="Karasinski D."/>
            <person name="Kautmanova I."/>
            <person name="Kiss B."/>
            <person name="Kocsube S."/>
            <person name="Kotiranta H."/>
            <person name="LaButti K.M."/>
            <person name="Lechner B.E."/>
            <person name="Liimatainen K."/>
            <person name="Lipzen A."/>
            <person name="Lukacs Z."/>
            <person name="Mihaltcheva S."/>
            <person name="Morgado L.N."/>
            <person name="Niskanen T."/>
            <person name="Noordeloos M.E."/>
            <person name="Ohm R.A."/>
            <person name="Ortiz-Santana B."/>
            <person name="Ovrebo C."/>
            <person name="Racz N."/>
            <person name="Riley R."/>
            <person name="Savchenko A."/>
            <person name="Shiryaev A."/>
            <person name="Soop K."/>
            <person name="Spirin V."/>
            <person name="Szebenyi C."/>
            <person name="Tomsovsky M."/>
            <person name="Tulloss R.E."/>
            <person name="Uehling J."/>
            <person name="Grigoriev I.V."/>
            <person name="Vagvolgyi C."/>
            <person name="Papp T."/>
            <person name="Martin F.M."/>
            <person name="Miettinen O."/>
            <person name="Hibbett D.S."/>
            <person name="Nagy L.G."/>
        </authorList>
    </citation>
    <scope>NUCLEOTIDE SEQUENCE [LARGE SCALE GENOMIC DNA]</scope>
    <source>
        <strain evidence="3 4">CBS 121175</strain>
    </source>
</reference>
<keyword evidence="2" id="KW-0812">Transmembrane</keyword>
<keyword evidence="2" id="KW-0472">Membrane</keyword>
<name>A0A5C3L4T9_COPMA</name>
<feature type="transmembrane region" description="Helical" evidence="2">
    <location>
        <begin position="273"/>
        <end position="302"/>
    </location>
</feature>
<dbReference type="AlphaFoldDB" id="A0A5C3L4T9"/>
<evidence type="ECO:0000313" key="4">
    <source>
        <dbReference type="Proteomes" id="UP000307440"/>
    </source>
</evidence>
<keyword evidence="4" id="KW-1185">Reference proteome</keyword>
<dbReference type="OrthoDB" id="5362978at2759"/>
<feature type="region of interest" description="Disordered" evidence="1">
    <location>
        <begin position="128"/>
        <end position="163"/>
    </location>
</feature>